<dbReference type="WBParaSite" id="PS1159_v2.g14957.t1">
    <property type="protein sequence ID" value="PS1159_v2.g14957.t1"/>
    <property type="gene ID" value="PS1159_v2.g14957"/>
</dbReference>
<evidence type="ECO:0000313" key="2">
    <source>
        <dbReference type="WBParaSite" id="PS1159_v2.g14957.t1"/>
    </source>
</evidence>
<proteinExistence type="predicted"/>
<evidence type="ECO:0000313" key="1">
    <source>
        <dbReference type="Proteomes" id="UP000887580"/>
    </source>
</evidence>
<name>A0AC35F8N4_9BILA</name>
<protein>
    <submittedName>
        <fullName evidence="2">Uncharacterized protein</fullName>
    </submittedName>
</protein>
<reference evidence="2" key="1">
    <citation type="submission" date="2022-11" db="UniProtKB">
        <authorList>
            <consortium name="WormBaseParasite"/>
        </authorList>
    </citation>
    <scope>IDENTIFICATION</scope>
</reference>
<sequence length="159" mass="16609">MNATQTPVTKLQQTVGTAEPVRSPGRPGTTIVQKKSETKKPAASTPKQQLPTTPKRSPPKQTTAAIIPTLAPTQSSTPAPAPVKLKTTTTTTTPKARTPLLTTTKATGISYAPTPLTQAATTGLATPVITKTLSAPKNLHGKKTKSDDTQQLSNEQHGK</sequence>
<organism evidence="1 2">
    <name type="scientific">Panagrolaimus sp. PS1159</name>
    <dbReference type="NCBI Taxonomy" id="55785"/>
    <lineage>
        <taxon>Eukaryota</taxon>
        <taxon>Metazoa</taxon>
        <taxon>Ecdysozoa</taxon>
        <taxon>Nematoda</taxon>
        <taxon>Chromadorea</taxon>
        <taxon>Rhabditida</taxon>
        <taxon>Tylenchina</taxon>
        <taxon>Panagrolaimomorpha</taxon>
        <taxon>Panagrolaimoidea</taxon>
        <taxon>Panagrolaimidae</taxon>
        <taxon>Panagrolaimus</taxon>
    </lineage>
</organism>
<dbReference type="Proteomes" id="UP000887580">
    <property type="component" value="Unplaced"/>
</dbReference>
<accession>A0AC35F8N4</accession>